<dbReference type="RefSeq" id="WP_195719043.1">
    <property type="nucleotide sequence ID" value="NZ_CP064056.1"/>
</dbReference>
<keyword evidence="3" id="KW-1185">Reference proteome</keyword>
<dbReference type="Pfam" id="PF13460">
    <property type="entry name" value="NAD_binding_10"/>
    <property type="match status" value="1"/>
</dbReference>
<dbReference type="InterPro" id="IPR016040">
    <property type="entry name" value="NAD(P)-bd_dom"/>
</dbReference>
<protein>
    <submittedName>
        <fullName evidence="2">NAD(P)H-binding protein</fullName>
    </submittedName>
</protein>
<feature type="domain" description="NAD(P)-binding" evidence="1">
    <location>
        <begin position="9"/>
        <end position="114"/>
    </location>
</feature>
<dbReference type="GO" id="GO:0004029">
    <property type="term" value="F:aldehyde dehydrogenase (NAD+) activity"/>
    <property type="evidence" value="ECO:0007669"/>
    <property type="project" value="TreeGrafter"/>
</dbReference>
<dbReference type="PANTHER" id="PTHR48079:SF6">
    <property type="entry name" value="NAD(P)-BINDING DOMAIN-CONTAINING PROTEIN-RELATED"/>
    <property type="match status" value="1"/>
</dbReference>
<evidence type="ECO:0000313" key="3">
    <source>
        <dbReference type="Proteomes" id="UP000594455"/>
    </source>
</evidence>
<dbReference type="Proteomes" id="UP000594455">
    <property type="component" value="Chromosome"/>
</dbReference>
<proteinExistence type="predicted"/>
<dbReference type="EMBL" id="CP064056">
    <property type="protein sequence ID" value="QPM75374.1"/>
    <property type="molecule type" value="Genomic_DNA"/>
</dbReference>
<dbReference type="GO" id="GO:0005737">
    <property type="term" value="C:cytoplasm"/>
    <property type="evidence" value="ECO:0007669"/>
    <property type="project" value="TreeGrafter"/>
</dbReference>
<evidence type="ECO:0000259" key="1">
    <source>
        <dbReference type="Pfam" id="PF13460"/>
    </source>
</evidence>
<dbReference type="InterPro" id="IPR051783">
    <property type="entry name" value="NAD(P)-dependent_oxidoreduct"/>
</dbReference>
<dbReference type="SUPFAM" id="SSF51735">
    <property type="entry name" value="NAD(P)-binding Rossmann-fold domains"/>
    <property type="match status" value="1"/>
</dbReference>
<gene>
    <name evidence="2" type="ORF">ISP08_01160</name>
</gene>
<dbReference type="InterPro" id="IPR036291">
    <property type="entry name" value="NAD(P)-bd_dom_sf"/>
</dbReference>
<accession>A0A7T1B081</accession>
<organism evidence="2 3">
    <name type="scientific">Staphylococcus lloydii</name>
    <dbReference type="NCBI Taxonomy" id="2781774"/>
    <lineage>
        <taxon>Bacteria</taxon>
        <taxon>Bacillati</taxon>
        <taxon>Bacillota</taxon>
        <taxon>Bacilli</taxon>
        <taxon>Bacillales</taxon>
        <taxon>Staphylococcaceae</taxon>
        <taxon>Staphylococcus</taxon>
    </lineage>
</organism>
<dbReference type="Gene3D" id="3.40.50.720">
    <property type="entry name" value="NAD(P)-binding Rossmann-like Domain"/>
    <property type="match status" value="1"/>
</dbReference>
<dbReference type="AlphaFoldDB" id="A0A7T1B081"/>
<dbReference type="KEGG" id="sllo:ISP08_01160"/>
<reference evidence="2 3" key="1">
    <citation type="submission" date="2020-10" db="EMBL/GenBank/DDBJ databases">
        <title>Closed genome sequences of Staphylococcus lloydii sp. nov. and Staphylococcus durrellii sp. nov. Isolated from Captive Fruit Bats (Pteropus livingstonii).</title>
        <authorList>
            <person name="Fountain K."/>
        </authorList>
    </citation>
    <scope>NUCLEOTIDE SEQUENCE [LARGE SCALE GENOMIC DNA]</scope>
    <source>
        <strain evidence="2 3">23_2_7_LY</strain>
    </source>
</reference>
<evidence type="ECO:0000313" key="2">
    <source>
        <dbReference type="EMBL" id="QPM75374.1"/>
    </source>
</evidence>
<name>A0A7T1B081_9STAP</name>
<dbReference type="PANTHER" id="PTHR48079">
    <property type="entry name" value="PROTEIN YEEZ"/>
    <property type="match status" value="1"/>
</dbReference>
<sequence length="292" mass="32867">MQKILLTSATSYIGAHLIDKLKEKYEVIAVAKNIEHKQQETNVTWRAVELFDLEQAKQVMKDVDIVIYLAHSMMPNAQLTQSNLRDMEALVADNFAKAARDNDVKHIVFVNGLVPNDVNAPIPLRRNIEGERILGFYGTPVTMLQTNFITGSKGVVYDVVNMVARYLLPQQQQNIKNVCSITRIAAPNDYTMEQIANTYADFLNKVTFNMVESTIEGKYFEIKLLGLNKVLLSMKKMSQSSDSDRVVYQIVGGALAKAGNNLNGTFEFRRLVNSAQALVALQNYQPSLPWQF</sequence>